<gene>
    <name evidence="1" type="ORF">CEN44_21735</name>
</gene>
<name>A0A2N6JY61_FISMU</name>
<dbReference type="Proteomes" id="UP000235036">
    <property type="component" value="Unassembled WGS sequence"/>
</dbReference>
<reference evidence="1 2" key="1">
    <citation type="submission" date="2017-08" db="EMBL/GenBank/DDBJ databases">
        <title>Genomes of Fischerella (Mastigocladus) sp. strains.</title>
        <authorList>
            <person name="Miller S.R."/>
        </authorList>
    </citation>
    <scope>NUCLEOTIDE SEQUENCE [LARGE SCALE GENOMIC DNA]</scope>
    <source>
        <strain evidence="1 2">CCMEE 5323</strain>
    </source>
</reference>
<protein>
    <submittedName>
        <fullName evidence="1">Uncharacterized protein</fullName>
    </submittedName>
</protein>
<organism evidence="1 2">
    <name type="scientific">Fischerella muscicola CCMEE 5323</name>
    <dbReference type="NCBI Taxonomy" id="2019572"/>
    <lineage>
        <taxon>Bacteria</taxon>
        <taxon>Bacillati</taxon>
        <taxon>Cyanobacteriota</taxon>
        <taxon>Cyanophyceae</taxon>
        <taxon>Nostocales</taxon>
        <taxon>Hapalosiphonaceae</taxon>
        <taxon>Fischerella</taxon>
    </lineage>
</organism>
<comment type="caution">
    <text evidence="1">The sequence shown here is derived from an EMBL/GenBank/DDBJ whole genome shotgun (WGS) entry which is preliminary data.</text>
</comment>
<accession>A0A2N6JY61</accession>
<evidence type="ECO:0000313" key="1">
    <source>
        <dbReference type="EMBL" id="PLZ85722.1"/>
    </source>
</evidence>
<dbReference type="RefSeq" id="WP_016870403.1">
    <property type="nucleotide sequence ID" value="NZ_CAWNVR010000629.1"/>
</dbReference>
<proteinExistence type="predicted"/>
<dbReference type="EMBL" id="NRQW01000507">
    <property type="protein sequence ID" value="PLZ85722.1"/>
    <property type="molecule type" value="Genomic_DNA"/>
</dbReference>
<sequence length="65" mass="7311">MKAEVAANKTEVATGNVNKDRLFSEVHCLIFVSAITPNVSRFNCKKIVTYFFSVVALLQDSFLRQ</sequence>
<dbReference type="AlphaFoldDB" id="A0A2N6JY61"/>
<evidence type="ECO:0000313" key="2">
    <source>
        <dbReference type="Proteomes" id="UP000235036"/>
    </source>
</evidence>
<keyword evidence="2" id="KW-1185">Reference proteome</keyword>